<evidence type="ECO:0000259" key="3">
    <source>
        <dbReference type="Pfam" id="PF26018"/>
    </source>
</evidence>
<reference evidence="4" key="1">
    <citation type="journal article" date="2021" name="PeerJ">
        <title>Extensive microbial diversity within the chicken gut microbiome revealed by metagenomics and culture.</title>
        <authorList>
            <person name="Gilroy R."/>
            <person name="Ravi A."/>
            <person name="Getino M."/>
            <person name="Pursley I."/>
            <person name="Horton D.L."/>
            <person name="Alikhan N.F."/>
            <person name="Baker D."/>
            <person name="Gharbi K."/>
            <person name="Hall N."/>
            <person name="Watson M."/>
            <person name="Adriaenssens E.M."/>
            <person name="Foster-Nyarko E."/>
            <person name="Jarju S."/>
            <person name="Secka A."/>
            <person name="Antonio M."/>
            <person name="Oren A."/>
            <person name="Chaudhuri R.R."/>
            <person name="La Ragione R."/>
            <person name="Hildebrand F."/>
            <person name="Pallen M.J."/>
        </authorList>
    </citation>
    <scope>NUCLEOTIDE SEQUENCE</scope>
    <source>
        <strain evidence="4">ChiBcolR8-3208</strain>
    </source>
</reference>
<evidence type="ECO:0000256" key="1">
    <source>
        <dbReference type="SAM" id="Coils"/>
    </source>
</evidence>
<feature type="domain" description="RND related alpha-helical hairpin" evidence="2">
    <location>
        <begin position="94"/>
        <end position="194"/>
    </location>
</feature>
<dbReference type="Proteomes" id="UP000824214">
    <property type="component" value="Unassembled WGS sequence"/>
</dbReference>
<feature type="domain" description="RND related barrel-sandwich hybrid" evidence="3">
    <location>
        <begin position="58"/>
        <end position="249"/>
    </location>
</feature>
<dbReference type="EMBL" id="DWXZ01000032">
    <property type="protein sequence ID" value="HJB36819.1"/>
    <property type="molecule type" value="Genomic_DNA"/>
</dbReference>
<protein>
    <recommendedName>
        <fullName evidence="6">HlyD family secretion protein</fullName>
    </recommendedName>
</protein>
<dbReference type="AlphaFoldDB" id="A0A9D2LX37"/>
<reference evidence="4" key="2">
    <citation type="submission" date="2021-04" db="EMBL/GenBank/DDBJ databases">
        <authorList>
            <person name="Gilroy R."/>
        </authorList>
    </citation>
    <scope>NUCLEOTIDE SEQUENCE</scope>
    <source>
        <strain evidence="4">ChiBcolR8-3208</strain>
    </source>
</reference>
<organism evidence="4 5">
    <name type="scientific">Candidatus Acutalibacter ornithocaccae</name>
    <dbReference type="NCBI Taxonomy" id="2838416"/>
    <lineage>
        <taxon>Bacteria</taxon>
        <taxon>Bacillati</taxon>
        <taxon>Bacillota</taxon>
        <taxon>Clostridia</taxon>
        <taxon>Eubacteriales</taxon>
        <taxon>Acutalibacteraceae</taxon>
        <taxon>Acutalibacter</taxon>
    </lineage>
</organism>
<name>A0A9D2LX37_9FIRM</name>
<dbReference type="InterPro" id="IPR058709">
    <property type="entry name" value="BSH_RND-rel"/>
</dbReference>
<accession>A0A9D2LX37</accession>
<dbReference type="Pfam" id="PF26012">
    <property type="entry name" value="HH_RND_rel"/>
    <property type="match status" value="1"/>
</dbReference>
<evidence type="ECO:0000313" key="4">
    <source>
        <dbReference type="EMBL" id="HJB36819.1"/>
    </source>
</evidence>
<evidence type="ECO:0000259" key="2">
    <source>
        <dbReference type="Pfam" id="PF26012"/>
    </source>
</evidence>
<feature type="coiled-coil region" evidence="1">
    <location>
        <begin position="167"/>
        <end position="194"/>
    </location>
</feature>
<sequence length="434" mass="47285">MNSKKIRTIGAVLLAVLVLVYVGYQGYLATHRSIQTETAMYGQVSDVLQAQSFIIRNEQVIDESANGVLSYRVADGTRVAQGGVIADVFSTEEDASAQRTIEQLDEEIANLQALSQPADYFVANPSMLADQIYSAMEDVALGVNQNSFSQLTTWKESLLSALTRRQLITGEESAENLSQRISQLESQRSSLESQAGDSIGTISAPQAGYFISSVDGLESAVDVEDVENLTVAQVEELLSQDATRDSSAVGKICQDFNWYVACVFDEDDMVHLEGVDSVYLDIPFASTEQIPATVVARNYDKDSGDTAVVFQCSYMDSDIAAVRNEAVQVTVATYSGVLVNERALRFEDVEYTTTDEDGNTVTQVAENVRGVYVLYGGQLEFVQVFTDHSVNGYAICKTELSSEEQAALVTSSTIQLYDQVVVEGTDLYDGKVIS</sequence>
<evidence type="ECO:0008006" key="6">
    <source>
        <dbReference type="Google" id="ProtNLM"/>
    </source>
</evidence>
<gene>
    <name evidence="4" type="ORF">H9942_01965</name>
</gene>
<dbReference type="Pfam" id="PF26018">
    <property type="entry name" value="BSH_RND_rel"/>
    <property type="match status" value="1"/>
</dbReference>
<keyword evidence="1" id="KW-0175">Coiled coil</keyword>
<proteinExistence type="predicted"/>
<evidence type="ECO:0000313" key="5">
    <source>
        <dbReference type="Proteomes" id="UP000824214"/>
    </source>
</evidence>
<comment type="caution">
    <text evidence="4">The sequence shown here is derived from an EMBL/GenBank/DDBJ whole genome shotgun (WGS) entry which is preliminary data.</text>
</comment>
<dbReference type="InterPro" id="IPR058728">
    <property type="entry name" value="HH_RND-rel"/>
</dbReference>